<accession>A0A941BF34</accession>
<dbReference type="PIRSF" id="PIRSF038934">
    <property type="entry name" value="HyaE_HupG"/>
    <property type="match status" value="1"/>
</dbReference>
<sequence>MPDDLDEREAPLVRRLATLPGCAWVDGASHDDFVARPGDQVLFFTGDPVRFPECLDVAVVLPELQRAFPGRFGVGVVRRGDEDAVARRWGSQRWPSLVFVRDGQYVGTLSGMMDWTDYLARVATLLDTPASRPPIPLMGARSASACH</sequence>
<organism evidence="3 4">
    <name type="scientific">Ideonella alba</name>
    <dbReference type="NCBI Taxonomy" id="2824118"/>
    <lineage>
        <taxon>Bacteria</taxon>
        <taxon>Pseudomonadati</taxon>
        <taxon>Pseudomonadota</taxon>
        <taxon>Betaproteobacteria</taxon>
        <taxon>Burkholderiales</taxon>
        <taxon>Sphaerotilaceae</taxon>
        <taxon>Ideonella</taxon>
    </lineage>
</organism>
<dbReference type="Proteomes" id="UP000676246">
    <property type="component" value="Unassembled WGS sequence"/>
</dbReference>
<dbReference type="Gene3D" id="3.40.30.10">
    <property type="entry name" value="Glutaredoxin"/>
    <property type="match status" value="1"/>
</dbReference>
<evidence type="ECO:0000256" key="1">
    <source>
        <dbReference type="ARBA" id="ARBA00009004"/>
    </source>
</evidence>
<dbReference type="EMBL" id="JAGQDD010000010">
    <property type="protein sequence ID" value="MBQ0931696.1"/>
    <property type="molecule type" value="Genomic_DNA"/>
</dbReference>
<protein>
    <recommendedName>
        <fullName evidence="2">Hydrogenase expression/formation protein</fullName>
    </recommendedName>
</protein>
<reference evidence="3 4" key="1">
    <citation type="submission" date="2021-04" db="EMBL/GenBank/DDBJ databases">
        <title>The genome sequence of Ideonella sp. 3Y2.</title>
        <authorList>
            <person name="Liu Y."/>
        </authorList>
    </citation>
    <scope>NUCLEOTIDE SEQUENCE [LARGE SCALE GENOMIC DNA]</scope>
    <source>
        <strain evidence="3 4">3Y2</strain>
    </source>
</reference>
<comment type="similarity">
    <text evidence="1 2">Belongs to the HupG/HyaE family.</text>
</comment>
<evidence type="ECO:0000313" key="3">
    <source>
        <dbReference type="EMBL" id="MBQ0931696.1"/>
    </source>
</evidence>
<dbReference type="Pfam" id="PF07449">
    <property type="entry name" value="HyaE"/>
    <property type="match status" value="1"/>
</dbReference>
<dbReference type="CDD" id="cd02965">
    <property type="entry name" value="HyaE"/>
    <property type="match status" value="1"/>
</dbReference>
<dbReference type="InterPro" id="IPR036249">
    <property type="entry name" value="Thioredoxin-like_sf"/>
</dbReference>
<name>A0A941BF34_9BURK</name>
<evidence type="ECO:0000256" key="2">
    <source>
        <dbReference type="PIRNR" id="PIRNR038934"/>
    </source>
</evidence>
<proteinExistence type="inferred from homology"/>
<keyword evidence="4" id="KW-1185">Reference proteome</keyword>
<evidence type="ECO:0000313" key="4">
    <source>
        <dbReference type="Proteomes" id="UP000676246"/>
    </source>
</evidence>
<dbReference type="InterPro" id="IPR010893">
    <property type="entry name" value="NiFe-hyd_mat_HyaE"/>
</dbReference>
<dbReference type="SUPFAM" id="SSF52833">
    <property type="entry name" value="Thioredoxin-like"/>
    <property type="match status" value="1"/>
</dbReference>
<dbReference type="AlphaFoldDB" id="A0A941BF34"/>
<comment type="caution">
    <text evidence="3">The sequence shown here is derived from an EMBL/GenBank/DDBJ whole genome shotgun (WGS) entry which is preliminary data.</text>
</comment>
<gene>
    <name evidence="3" type="ORF">KAK03_14515</name>
</gene>